<evidence type="ECO:0000313" key="3">
    <source>
        <dbReference type="Proteomes" id="UP001320159"/>
    </source>
</evidence>
<dbReference type="AlphaFoldDB" id="A0AAP2W5N7"/>
<dbReference type="Gene3D" id="2.60.120.10">
    <property type="entry name" value="Jelly Rolls"/>
    <property type="match status" value="1"/>
</dbReference>
<dbReference type="InterPro" id="IPR014710">
    <property type="entry name" value="RmlC-like_jellyroll"/>
</dbReference>
<name>A0AAP2W5N7_9EURY</name>
<dbReference type="RefSeq" id="WP_230741340.1">
    <property type="nucleotide sequence ID" value="NZ_PGCK01000004.1"/>
</dbReference>
<proteinExistence type="predicted"/>
<dbReference type="InterPro" id="IPR011051">
    <property type="entry name" value="RmlC_Cupin_sf"/>
</dbReference>
<accession>A0AAP2W5N7</accession>
<dbReference type="InterPro" id="IPR013096">
    <property type="entry name" value="Cupin_2"/>
</dbReference>
<sequence>MQESDILKEEAKRVFDLDDYRQGKKLTPNEVPVYESKDHRIRLWTVMMGQTLPFHKHTDSECIMIVMGGMGEYRSAENEPLMVDEGMMMVSPPGRSHGIKNVGNSPLVVLTIEGPGKFDNRLL</sequence>
<reference evidence="2 3" key="1">
    <citation type="submission" date="2017-11" db="EMBL/GenBank/DDBJ databases">
        <title>Isolation and Characterization of Family Methanocellaceae Species from Potential Methane Hydrate Area Offshore Southwestern Taiwan.</title>
        <authorList>
            <person name="Zhang W.-L."/>
            <person name="Chen W.-C."/>
            <person name="Lai M.-C."/>
            <person name="Chen S.-C."/>
        </authorList>
    </citation>
    <scope>NUCLEOTIDE SEQUENCE [LARGE SCALE GENOMIC DNA]</scope>
    <source>
        <strain evidence="2 3">CWC-04</strain>
    </source>
</reference>
<organism evidence="2 3">
    <name type="scientific">Methanooceanicella nereidis</name>
    <dbReference type="NCBI Taxonomy" id="2052831"/>
    <lineage>
        <taxon>Archaea</taxon>
        <taxon>Methanobacteriati</taxon>
        <taxon>Methanobacteriota</taxon>
        <taxon>Stenosarchaea group</taxon>
        <taxon>Methanomicrobia</taxon>
        <taxon>Methanocellales</taxon>
        <taxon>Methanocellaceae</taxon>
        <taxon>Methanooceanicella</taxon>
    </lineage>
</organism>
<dbReference type="SUPFAM" id="SSF51182">
    <property type="entry name" value="RmlC-like cupins"/>
    <property type="match status" value="1"/>
</dbReference>
<feature type="domain" description="Cupin type-2" evidence="1">
    <location>
        <begin position="43"/>
        <end position="112"/>
    </location>
</feature>
<protein>
    <recommendedName>
        <fullName evidence="1">Cupin type-2 domain-containing protein</fullName>
    </recommendedName>
</protein>
<keyword evidence="3" id="KW-1185">Reference proteome</keyword>
<gene>
    <name evidence="2" type="ORF">CUJ83_05775</name>
</gene>
<comment type="caution">
    <text evidence="2">The sequence shown here is derived from an EMBL/GenBank/DDBJ whole genome shotgun (WGS) entry which is preliminary data.</text>
</comment>
<dbReference type="Pfam" id="PF07883">
    <property type="entry name" value="Cupin_2"/>
    <property type="match status" value="1"/>
</dbReference>
<evidence type="ECO:0000259" key="1">
    <source>
        <dbReference type="Pfam" id="PF07883"/>
    </source>
</evidence>
<evidence type="ECO:0000313" key="2">
    <source>
        <dbReference type="EMBL" id="MCD1294508.1"/>
    </source>
</evidence>
<dbReference type="EMBL" id="PGCK01000004">
    <property type="protein sequence ID" value="MCD1294508.1"/>
    <property type="molecule type" value="Genomic_DNA"/>
</dbReference>
<dbReference type="Proteomes" id="UP001320159">
    <property type="component" value="Unassembled WGS sequence"/>
</dbReference>